<dbReference type="InterPro" id="IPR006091">
    <property type="entry name" value="Acyl-CoA_Oxase/DH_mid-dom"/>
</dbReference>
<evidence type="ECO:0000313" key="10">
    <source>
        <dbReference type="Proteomes" id="UP001143480"/>
    </source>
</evidence>
<evidence type="ECO:0000256" key="6">
    <source>
        <dbReference type="RuleBase" id="RU362125"/>
    </source>
</evidence>
<evidence type="ECO:0000256" key="5">
    <source>
        <dbReference type="ARBA" id="ARBA00023002"/>
    </source>
</evidence>
<organism evidence="9 10">
    <name type="scientific">Dactylosporangium matsuzakiense</name>
    <dbReference type="NCBI Taxonomy" id="53360"/>
    <lineage>
        <taxon>Bacteria</taxon>
        <taxon>Bacillati</taxon>
        <taxon>Actinomycetota</taxon>
        <taxon>Actinomycetes</taxon>
        <taxon>Micromonosporales</taxon>
        <taxon>Micromonosporaceae</taxon>
        <taxon>Dactylosporangium</taxon>
    </lineage>
</organism>
<reference evidence="9" key="1">
    <citation type="journal article" date="2014" name="Int. J. Syst. Evol. Microbiol.">
        <title>Complete genome sequence of Corynebacterium casei LMG S-19264T (=DSM 44701T), isolated from a smear-ripened cheese.</title>
        <authorList>
            <consortium name="US DOE Joint Genome Institute (JGI-PGF)"/>
            <person name="Walter F."/>
            <person name="Albersmeier A."/>
            <person name="Kalinowski J."/>
            <person name="Ruckert C."/>
        </authorList>
    </citation>
    <scope>NUCLEOTIDE SEQUENCE</scope>
    <source>
        <strain evidence="9">VKM Ac-1321</strain>
    </source>
</reference>
<dbReference type="FunFam" id="2.40.110.10:FF:000011">
    <property type="entry name" value="Acyl-CoA dehydrogenase FadE34"/>
    <property type="match status" value="1"/>
</dbReference>
<proteinExistence type="inferred from homology"/>
<dbReference type="EMBL" id="BSFP01000001">
    <property type="protein sequence ID" value="GLK98457.1"/>
    <property type="molecule type" value="Genomic_DNA"/>
</dbReference>
<comment type="cofactor">
    <cofactor evidence="1 6">
        <name>FAD</name>
        <dbReference type="ChEBI" id="CHEBI:57692"/>
    </cofactor>
</comment>
<dbReference type="PANTHER" id="PTHR43292:SF4">
    <property type="entry name" value="ACYL-COA DEHYDROGENASE FADE34"/>
    <property type="match status" value="1"/>
</dbReference>
<dbReference type="Proteomes" id="UP001143480">
    <property type="component" value="Unassembled WGS sequence"/>
</dbReference>
<evidence type="ECO:0000313" key="9">
    <source>
        <dbReference type="EMBL" id="GLK98457.1"/>
    </source>
</evidence>
<dbReference type="SUPFAM" id="SSF47203">
    <property type="entry name" value="Acyl-CoA dehydrogenase C-terminal domain-like"/>
    <property type="match status" value="1"/>
</dbReference>
<accession>A0A9W6KBW9</accession>
<dbReference type="Gene3D" id="1.20.140.10">
    <property type="entry name" value="Butyryl-CoA Dehydrogenase, subunit A, domain 3"/>
    <property type="match status" value="1"/>
</dbReference>
<evidence type="ECO:0000256" key="4">
    <source>
        <dbReference type="ARBA" id="ARBA00022827"/>
    </source>
</evidence>
<dbReference type="InterPro" id="IPR009100">
    <property type="entry name" value="AcylCoA_DH/oxidase_NM_dom_sf"/>
</dbReference>
<dbReference type="AlphaFoldDB" id="A0A9W6KBW9"/>
<dbReference type="InterPro" id="IPR046373">
    <property type="entry name" value="Acyl-CoA_Oxase/DH_mid-dom_sf"/>
</dbReference>
<dbReference type="InterPro" id="IPR009075">
    <property type="entry name" value="AcylCo_DH/oxidase_C"/>
</dbReference>
<dbReference type="Pfam" id="PF02770">
    <property type="entry name" value="Acyl-CoA_dh_M"/>
    <property type="match status" value="1"/>
</dbReference>
<evidence type="ECO:0000259" key="7">
    <source>
        <dbReference type="Pfam" id="PF00441"/>
    </source>
</evidence>
<reference evidence="9" key="2">
    <citation type="submission" date="2023-01" db="EMBL/GenBank/DDBJ databases">
        <authorList>
            <person name="Sun Q."/>
            <person name="Evtushenko L."/>
        </authorList>
    </citation>
    <scope>NUCLEOTIDE SEQUENCE</scope>
    <source>
        <strain evidence="9">VKM Ac-1321</strain>
    </source>
</reference>
<dbReference type="InterPro" id="IPR037069">
    <property type="entry name" value="AcylCoA_DH/ox_N_sf"/>
</dbReference>
<dbReference type="RefSeq" id="WP_261963865.1">
    <property type="nucleotide sequence ID" value="NZ_BAAAXA010000003.1"/>
</dbReference>
<dbReference type="GO" id="GO:0050660">
    <property type="term" value="F:flavin adenine dinucleotide binding"/>
    <property type="evidence" value="ECO:0007669"/>
    <property type="project" value="InterPro"/>
</dbReference>
<dbReference type="SUPFAM" id="SSF56645">
    <property type="entry name" value="Acyl-CoA dehydrogenase NM domain-like"/>
    <property type="match status" value="1"/>
</dbReference>
<dbReference type="GO" id="GO:0016627">
    <property type="term" value="F:oxidoreductase activity, acting on the CH-CH group of donors"/>
    <property type="evidence" value="ECO:0007669"/>
    <property type="project" value="InterPro"/>
</dbReference>
<dbReference type="PANTHER" id="PTHR43292">
    <property type="entry name" value="ACYL-COA DEHYDROGENASE"/>
    <property type="match status" value="1"/>
</dbReference>
<keyword evidence="5 6" id="KW-0560">Oxidoreductase</keyword>
<evidence type="ECO:0000256" key="3">
    <source>
        <dbReference type="ARBA" id="ARBA00022630"/>
    </source>
</evidence>
<dbReference type="Gene3D" id="1.10.540.10">
    <property type="entry name" value="Acyl-CoA dehydrogenase/oxidase, N-terminal domain"/>
    <property type="match status" value="1"/>
</dbReference>
<dbReference type="InterPro" id="IPR036250">
    <property type="entry name" value="AcylCo_DH-like_C"/>
</dbReference>
<comment type="caution">
    <text evidence="9">The sequence shown here is derived from an EMBL/GenBank/DDBJ whole genome shotgun (WGS) entry which is preliminary data.</text>
</comment>
<sequence>MTGPSGDAGGGRLRQLVAAFLRDTEGADRPAALGAQFDAGLAWVHHPAGLGGLGLAPDRQAEVDAELAAAGRLESWERNPMGIGMVAPALAAHGTPAQQALLRPIFTAEHIWCQLFSEPGAGSDIAGLATRAVRDGDGWVLDGQKTWTSLAHTARYGLALTRTDPQAPKHAGLTAFLIDMRAAGVEVRPLRDLTGGAHFNEVFLDGVRLGDDARLGGVGEGWAVATTVLMSERAVIGASVGERGSGAIALAVDTWRRTGSDPDRRAELTRLWVDAEVLRLAALRDRETRAEGGPGPGGSGLKLRRALLDQRIARFAADLLGPAGLVYDADAVRTGGPAPDDPVWTWLQSQAYTIAGGTSDVMRTIIGERVLRLPREPGLPRDTPWAQIPR</sequence>
<keyword evidence="4 6" id="KW-0274">FAD</keyword>
<dbReference type="Gene3D" id="2.40.110.10">
    <property type="entry name" value="Butyryl-CoA Dehydrogenase, subunit A, domain 2"/>
    <property type="match status" value="1"/>
</dbReference>
<evidence type="ECO:0000256" key="1">
    <source>
        <dbReference type="ARBA" id="ARBA00001974"/>
    </source>
</evidence>
<protein>
    <submittedName>
        <fullName evidence="9">Acyl-CoA dehydrogenase</fullName>
    </submittedName>
</protein>
<gene>
    <name evidence="9" type="ORF">GCM10017581_001980</name>
</gene>
<keyword evidence="10" id="KW-1185">Reference proteome</keyword>
<feature type="domain" description="Acyl-CoA dehydrogenase/oxidase C-terminal" evidence="7">
    <location>
        <begin position="219"/>
        <end position="371"/>
    </location>
</feature>
<comment type="similarity">
    <text evidence="2 6">Belongs to the acyl-CoA dehydrogenase family.</text>
</comment>
<feature type="domain" description="Acyl-CoA oxidase/dehydrogenase middle" evidence="8">
    <location>
        <begin position="113"/>
        <end position="205"/>
    </location>
</feature>
<dbReference type="Pfam" id="PF00441">
    <property type="entry name" value="Acyl-CoA_dh_1"/>
    <property type="match status" value="1"/>
</dbReference>
<evidence type="ECO:0000256" key="2">
    <source>
        <dbReference type="ARBA" id="ARBA00009347"/>
    </source>
</evidence>
<name>A0A9W6KBW9_9ACTN</name>
<dbReference type="GO" id="GO:0005886">
    <property type="term" value="C:plasma membrane"/>
    <property type="evidence" value="ECO:0007669"/>
    <property type="project" value="TreeGrafter"/>
</dbReference>
<keyword evidence="3 6" id="KW-0285">Flavoprotein</keyword>
<dbReference type="InterPro" id="IPR052161">
    <property type="entry name" value="Mycobact_Acyl-CoA_DH"/>
</dbReference>
<evidence type="ECO:0000259" key="8">
    <source>
        <dbReference type="Pfam" id="PF02770"/>
    </source>
</evidence>